<comment type="caution">
    <text evidence="10">Lacks conserved residue(s) required for the propagation of feature annotation.</text>
</comment>
<evidence type="ECO:0000256" key="7">
    <source>
        <dbReference type="ARBA" id="ARBA00023136"/>
    </source>
</evidence>
<keyword evidence="9 10" id="KW-0807">Transducer</keyword>
<dbReference type="Proteomes" id="UP000494163">
    <property type="component" value="Chromosome X"/>
</dbReference>
<sequence>MPAALCDFRFLRSNQPLSLYFFAVPRLCLDLLGCWPREGGKIPWRALFHFLVLGIGVATELHAGFVFAQNKQLDMALETFCPAGTSAVTLLKMCLMHYYRHDLCYVLKQLKLLLYRRQDQTMEKRLILHQHSVMAARINFWPLSAGFATASTYNLMPLLLPLLLYLQGSQQDIVWNMPFNMTMPQFLLGAPFFPLTYVFSGYTAYTTIFMFAGCDGFYFEYCVHMATLFQSMECDLRAYFKPYQRQVATLASDGEFEKFMVALVRRHNVILRLTHFFRQRYMIITMAHFMSASLVIGFSIFDLLTMGGNDLLNMLLYMVYTVAALSQLFIYCYGGTLVAESSSHLATAMGMCPWQLCTPRQRVYVRLFMMRSQRALTMTVPFFCPSLATFAAVSALSFP</sequence>
<dbReference type="InterPro" id="IPR004117">
    <property type="entry name" value="7tm6_olfct_rcpt"/>
</dbReference>
<feature type="transmembrane region" description="Helical" evidence="10">
    <location>
        <begin position="47"/>
        <end position="68"/>
    </location>
</feature>
<feature type="transmembrane region" description="Helical" evidence="10">
    <location>
        <begin position="313"/>
        <end position="333"/>
    </location>
</feature>
<evidence type="ECO:0000256" key="4">
    <source>
        <dbReference type="ARBA" id="ARBA00022692"/>
    </source>
</evidence>
<evidence type="ECO:0000256" key="2">
    <source>
        <dbReference type="ARBA" id="ARBA00022475"/>
    </source>
</evidence>
<dbReference type="GO" id="GO:0004984">
    <property type="term" value="F:olfactory receptor activity"/>
    <property type="evidence" value="ECO:0007669"/>
    <property type="project" value="InterPro"/>
</dbReference>
<organism evidence="11 12">
    <name type="scientific">Drosophila busckii</name>
    <name type="common">Fruit fly</name>
    <dbReference type="NCBI Taxonomy" id="30019"/>
    <lineage>
        <taxon>Eukaryota</taxon>
        <taxon>Metazoa</taxon>
        <taxon>Ecdysozoa</taxon>
        <taxon>Arthropoda</taxon>
        <taxon>Hexapoda</taxon>
        <taxon>Insecta</taxon>
        <taxon>Pterygota</taxon>
        <taxon>Neoptera</taxon>
        <taxon>Endopterygota</taxon>
        <taxon>Diptera</taxon>
        <taxon>Brachycera</taxon>
        <taxon>Muscomorpha</taxon>
        <taxon>Ephydroidea</taxon>
        <taxon>Drosophilidae</taxon>
        <taxon>Drosophila</taxon>
    </lineage>
</organism>
<evidence type="ECO:0000313" key="12">
    <source>
        <dbReference type="Proteomes" id="UP000494163"/>
    </source>
</evidence>
<keyword evidence="5 10" id="KW-0552">Olfaction</keyword>
<comment type="similarity">
    <text evidence="10">Belongs to the insect chemoreceptor superfamily. Heteromeric odorant receptor channel (TC 1.A.69) family.</text>
</comment>
<evidence type="ECO:0000256" key="8">
    <source>
        <dbReference type="ARBA" id="ARBA00023170"/>
    </source>
</evidence>
<keyword evidence="3 10" id="KW-0716">Sensory transduction</keyword>
<accession>A0A0M4EVT1</accession>
<name>A0A0M4EVT1_DROBS</name>
<proteinExistence type="inferred from homology"/>
<feature type="transmembrane region" description="Helical" evidence="10">
    <location>
        <begin position="375"/>
        <end position="398"/>
    </location>
</feature>
<dbReference type="GO" id="GO:0007165">
    <property type="term" value="P:signal transduction"/>
    <property type="evidence" value="ECO:0007669"/>
    <property type="project" value="UniProtKB-KW"/>
</dbReference>
<dbReference type="OrthoDB" id="8185860at2759"/>
<keyword evidence="7 10" id="KW-0472">Membrane</keyword>
<dbReference type="EMBL" id="CP012528">
    <property type="protein sequence ID" value="ALC49435.1"/>
    <property type="molecule type" value="Genomic_DNA"/>
</dbReference>
<keyword evidence="8 10" id="KW-0675">Receptor</keyword>
<reference evidence="11 12" key="1">
    <citation type="submission" date="2015-08" db="EMBL/GenBank/DDBJ databases">
        <title>Ancestral chromatin configuration constrains chromatin evolution on differentiating sex chromosomes in Drosophila.</title>
        <authorList>
            <person name="Zhou Q."/>
            <person name="Bachtrog D."/>
        </authorList>
    </citation>
    <scope>NUCLEOTIDE SEQUENCE [LARGE SCALE GENOMIC DNA]</scope>
    <source>
        <tissue evidence="11">Whole larvae</tissue>
    </source>
</reference>
<dbReference type="PANTHER" id="PTHR21137:SF26">
    <property type="entry name" value="ODORANT RECEPTOR 10A-RELATED"/>
    <property type="match status" value="1"/>
</dbReference>
<keyword evidence="2" id="KW-1003">Cell membrane</keyword>
<dbReference type="GO" id="GO:0005886">
    <property type="term" value="C:plasma membrane"/>
    <property type="evidence" value="ECO:0007669"/>
    <property type="project" value="UniProtKB-SubCell"/>
</dbReference>
<dbReference type="OMA" id="GFYFEFC"/>
<evidence type="ECO:0000256" key="1">
    <source>
        <dbReference type="ARBA" id="ARBA00004651"/>
    </source>
</evidence>
<evidence type="ECO:0000256" key="9">
    <source>
        <dbReference type="ARBA" id="ARBA00023224"/>
    </source>
</evidence>
<keyword evidence="4 10" id="KW-0812">Transmembrane</keyword>
<evidence type="ECO:0000256" key="10">
    <source>
        <dbReference type="RuleBase" id="RU351113"/>
    </source>
</evidence>
<dbReference type="GO" id="GO:0005549">
    <property type="term" value="F:odorant binding"/>
    <property type="evidence" value="ECO:0007669"/>
    <property type="project" value="InterPro"/>
</dbReference>
<evidence type="ECO:0000313" key="11">
    <source>
        <dbReference type="EMBL" id="ALC49435.1"/>
    </source>
</evidence>
<feature type="transmembrane region" description="Helical" evidence="10">
    <location>
        <begin position="186"/>
        <end position="205"/>
    </location>
</feature>
<keyword evidence="6 10" id="KW-1133">Transmembrane helix</keyword>
<evidence type="ECO:0000256" key="5">
    <source>
        <dbReference type="ARBA" id="ARBA00022725"/>
    </source>
</evidence>
<keyword evidence="12" id="KW-1185">Reference proteome</keyword>
<dbReference type="PANTHER" id="PTHR21137">
    <property type="entry name" value="ODORANT RECEPTOR"/>
    <property type="match status" value="1"/>
</dbReference>
<evidence type="ECO:0000256" key="6">
    <source>
        <dbReference type="ARBA" id="ARBA00022989"/>
    </source>
</evidence>
<dbReference type="AlphaFoldDB" id="A0A0M4EVT1"/>
<evidence type="ECO:0000256" key="3">
    <source>
        <dbReference type="ARBA" id="ARBA00022606"/>
    </source>
</evidence>
<feature type="transmembrane region" description="Helical" evidence="10">
    <location>
        <begin position="140"/>
        <end position="166"/>
    </location>
</feature>
<dbReference type="STRING" id="30019.A0A0M4EVT1"/>
<feature type="transmembrane region" description="Helical" evidence="10">
    <location>
        <begin position="281"/>
        <end position="301"/>
    </location>
</feature>
<comment type="subcellular location">
    <subcellularLocation>
        <location evidence="1 10">Cell membrane</location>
        <topology evidence="1 10">Multi-pass membrane protein</topology>
    </subcellularLocation>
</comment>
<dbReference type="Pfam" id="PF02949">
    <property type="entry name" value="7tm_6"/>
    <property type="match status" value="1"/>
</dbReference>
<protein>
    <recommendedName>
        <fullName evidence="10">Odorant receptor</fullName>
    </recommendedName>
</protein>
<gene>
    <name evidence="11" type="ORF">Dbus_chrXg1291</name>
</gene>